<proteinExistence type="predicted"/>
<dbReference type="Pfam" id="PF23237">
    <property type="entry name" value="HYR_4C"/>
    <property type="match status" value="3"/>
</dbReference>
<dbReference type="InterPro" id="IPR013783">
    <property type="entry name" value="Ig-like_fold"/>
</dbReference>
<sequence>MKTFLPNQIFTRNLLLGLVFLFLGAFQVHAQDYVDLNPSTACEPADPNANCTSNSADVIGAYIGLYDGTEITDANIGTLPDGDAYVFIKVNRNGKKYDLFAQFDLVVYKNDGTKGSTFIQAFAAGEIPLGTSVHRIYQPIPNYIVSGEISSLVGIENTVVGWDNDNDGMPTCIVGNYSACNAEIPDIIAQGPFIVVPTYEAINCNGETTSVEFLVSGGTGPYSVTFNGSTINSSPAIFNNVGAGSYTWTASDSDGHSDGGTLNLGEPDAISASYSVTTPISCSGGTATIDIDGNGGTPPLEYTLTSDGTSNNTGIFSGVPVGDGQTYTIIDANGCSFEGTFDIAPGDGEAPTGTAPDGTTGINACYIDEFTPPIGTPDFDPIAVASNYSDPGGVTAELTNTSITGTNCSWEVTYTFRVFDNCSNELTNQKIVHSGYDQDPANGTTPAGVANINACANETEIDELYPTADDEAAIEAAYTDDCGTVSASFVSQTLTGGQCEWTLVRTYNISDGCADNDFTVTMTYSGYDQDPANGTTPAGVANINACANETEIDELYPTADDEAAIEAAYTDDCGTVSASFVSQTLTGGQCEWTLVRTYNISDGCADNDFTVTMTYSGYDQDPPSLITSAIIPIGKTDIIGCVSDLPTGPTEYEIAELFNDDCGEVTVTKTGGLGDEDTDCNWSVTYNYTIQDNCENFAEEINITYAGGDNVPPFIDNTNLTNINIECGIDPANKLSDWLENHAGATATDNCGGVTWRHNYGENENVQCDGGAITVIFTAIDACGNESTTSASYSIQDNTAPTFNETLPLAEITAECDDVVEAVVLTAADNCDSDIPVEFTETRTDGNCANSYTLTRTWTATDDCGNETSFTQTVIVSDNTAPTFNETLPTAEITAECDDVAEAVVLTAADNCDSDVPVVFEENRTDGNCANSYTLTRVWTATDDCGNETSFTQTVTVSDNTAPTFNETLPLAEITAECDDVAEAVVLTAADNCDSDVPVEFTETRTDGNCANSYTLTRVWTATDDCGNETSFTQTVTVSDNTAPTFNETLPLAEITAECDDVAEAVVLTAADNCDSDVPVEFTETRTDGNCANSYTLTRVWTATDDCGNETSFTQTVTVSDNTAPTFNETLPLAEITAECDDVAEAVVLTAADNCDADVPVEFTETRTDGNCANSYTLTRTWTATDDCGNETSFTQTVTVSDNTAPTFNETLPLAEITAECDDVAEAVVLTAADNCDADVPVEFTETRTDGNCANSYTLTRTWTATDDCGNETSFTQTVTVS</sequence>
<evidence type="ECO:0000259" key="2">
    <source>
        <dbReference type="Pfam" id="PF23237"/>
    </source>
</evidence>
<feature type="domain" description="HYR-like" evidence="2">
    <location>
        <begin position="1220"/>
        <end position="1281"/>
    </location>
</feature>
<feature type="non-terminal residue" evidence="3">
    <location>
        <position position="1282"/>
    </location>
</feature>
<reference evidence="3 4" key="1">
    <citation type="submission" date="2016-10" db="EMBL/GenBank/DDBJ databases">
        <authorList>
            <person name="de Groot N.N."/>
        </authorList>
    </citation>
    <scope>NUCLEOTIDE SEQUENCE [LARGE SCALE GENOMIC DNA]</scope>
    <source>
        <strain evidence="3 4">DSM 25947</strain>
    </source>
</reference>
<feature type="signal peptide" evidence="1">
    <location>
        <begin position="1"/>
        <end position="30"/>
    </location>
</feature>
<protein>
    <recommendedName>
        <fullName evidence="2">HYR-like domain-containing protein</fullName>
    </recommendedName>
</protein>
<keyword evidence="1" id="KW-0732">Signal</keyword>
<dbReference type="Gene3D" id="2.60.40.10">
    <property type="entry name" value="Immunoglobulins"/>
    <property type="match status" value="6"/>
</dbReference>
<feature type="domain" description="HYR-like" evidence="2">
    <location>
        <begin position="1139"/>
        <end position="1200"/>
    </location>
</feature>
<evidence type="ECO:0000313" key="4">
    <source>
        <dbReference type="Proteomes" id="UP000181981"/>
    </source>
</evidence>
<organism evidence="3 4">
    <name type="scientific">Draconibacterium orientale</name>
    <dbReference type="NCBI Taxonomy" id="1168034"/>
    <lineage>
        <taxon>Bacteria</taxon>
        <taxon>Pseudomonadati</taxon>
        <taxon>Bacteroidota</taxon>
        <taxon>Bacteroidia</taxon>
        <taxon>Marinilabiliales</taxon>
        <taxon>Prolixibacteraceae</taxon>
        <taxon>Draconibacterium</taxon>
    </lineage>
</organism>
<dbReference type="InterPro" id="IPR057078">
    <property type="entry name" value="HYR-4C"/>
</dbReference>
<evidence type="ECO:0000313" key="3">
    <source>
        <dbReference type="EMBL" id="SEU15943.1"/>
    </source>
</evidence>
<feature type="chain" id="PRO_5010245843" description="HYR-like domain-containing protein" evidence="1">
    <location>
        <begin position="31"/>
        <end position="1282"/>
    </location>
</feature>
<dbReference type="EMBL" id="FOHT01000063">
    <property type="protein sequence ID" value="SEU15943.1"/>
    <property type="molecule type" value="Genomic_DNA"/>
</dbReference>
<gene>
    <name evidence="3" type="ORF">SAMN05444285_1634</name>
</gene>
<feature type="domain" description="HYR-like" evidence="2">
    <location>
        <begin position="815"/>
        <end position="875"/>
    </location>
</feature>
<evidence type="ECO:0000256" key="1">
    <source>
        <dbReference type="SAM" id="SignalP"/>
    </source>
</evidence>
<dbReference type="Proteomes" id="UP000181981">
    <property type="component" value="Unassembled WGS sequence"/>
</dbReference>
<accession>A0A1I0JY57</accession>
<name>A0A1I0JY57_9BACT</name>